<reference evidence="3" key="1">
    <citation type="submission" date="2020-06" db="EMBL/GenBank/DDBJ databases">
        <title>Draft genomic sequence of Geomonas sp. Red330.</title>
        <authorList>
            <person name="Itoh H."/>
            <person name="Zhenxing X."/>
            <person name="Ushijima N."/>
            <person name="Masuda Y."/>
            <person name="Shiratori Y."/>
            <person name="Senoo K."/>
        </authorList>
    </citation>
    <scope>NUCLEOTIDE SEQUENCE [LARGE SCALE GENOMIC DNA]</scope>
    <source>
        <strain evidence="3">Red330</strain>
    </source>
</reference>
<dbReference type="SUPFAM" id="SSF49452">
    <property type="entry name" value="Starch-binding domain-like"/>
    <property type="match status" value="1"/>
</dbReference>
<dbReference type="Pfam" id="PF22904">
    <property type="entry name" value="NOMO1-like_2nd"/>
    <property type="match status" value="1"/>
</dbReference>
<dbReference type="AlphaFoldDB" id="A0A6V8MEJ9"/>
<sequence length="315" mass="31705">MLALIVALVGGCGGGGSSPGGGSGYQIAGSVRSGGSGVSGVQVALGGAASQLAFTNSSGNYSFNGLGNGSYTVSGTKKDYSCLPRSESLTVNGANVVAPAISATPNPPVFYVVDDTNHLARLDLNAQSVQIIGDTQTFLNDLAFDTAGNLYGISGDQLFRIDVATAQVTPVGALGTTDATSLEFSANGTLYTANNALYTVNSTTGHATLLGSGGDIHYKSSGDLVFLGNQLFLTSIFNSSSNALVRLNPATGVATLVGTIGFSDVFGLSTNDQMTLYGFSGTKVLKIDPDTGRGNLVWDTLGAGGLTSINGAAAR</sequence>
<dbReference type="Proteomes" id="UP000556026">
    <property type="component" value="Unassembled WGS sequence"/>
</dbReference>
<dbReference type="InterPro" id="IPR055074">
    <property type="entry name" value="NOMO1-3_2nd"/>
</dbReference>
<dbReference type="Gene3D" id="2.60.40.10">
    <property type="entry name" value="Immunoglobulins"/>
    <property type="match status" value="1"/>
</dbReference>
<evidence type="ECO:0000313" key="2">
    <source>
        <dbReference type="EMBL" id="GFO58400.1"/>
    </source>
</evidence>
<dbReference type="Gene3D" id="2.115.10.10">
    <property type="entry name" value="Tachylectin 2"/>
    <property type="match status" value="1"/>
</dbReference>
<evidence type="ECO:0000313" key="3">
    <source>
        <dbReference type="Proteomes" id="UP000556026"/>
    </source>
</evidence>
<dbReference type="GO" id="GO:0030246">
    <property type="term" value="F:carbohydrate binding"/>
    <property type="evidence" value="ECO:0007669"/>
    <property type="project" value="InterPro"/>
</dbReference>
<proteinExistence type="predicted"/>
<organism evidence="2 3">
    <name type="scientific">Geomonas silvestris</name>
    <dbReference type="NCBI Taxonomy" id="2740184"/>
    <lineage>
        <taxon>Bacteria</taxon>
        <taxon>Pseudomonadati</taxon>
        <taxon>Thermodesulfobacteriota</taxon>
        <taxon>Desulfuromonadia</taxon>
        <taxon>Geobacterales</taxon>
        <taxon>Geobacteraceae</taxon>
        <taxon>Geomonas</taxon>
    </lineage>
</organism>
<name>A0A6V8MEJ9_9BACT</name>
<accession>A0A6V8MEJ9</accession>
<gene>
    <name evidence="2" type="ORF">GMST_07250</name>
</gene>
<keyword evidence="3" id="KW-1185">Reference proteome</keyword>
<comment type="caution">
    <text evidence="2">The sequence shown here is derived from an EMBL/GenBank/DDBJ whole genome shotgun (WGS) entry which is preliminary data.</text>
</comment>
<dbReference type="SUPFAM" id="SSF101898">
    <property type="entry name" value="NHL repeat"/>
    <property type="match status" value="1"/>
</dbReference>
<evidence type="ECO:0000259" key="1">
    <source>
        <dbReference type="Pfam" id="PF22904"/>
    </source>
</evidence>
<dbReference type="InterPro" id="IPR013783">
    <property type="entry name" value="Ig-like_fold"/>
</dbReference>
<dbReference type="EMBL" id="BLXX01000001">
    <property type="protein sequence ID" value="GFO58400.1"/>
    <property type="molecule type" value="Genomic_DNA"/>
</dbReference>
<protein>
    <recommendedName>
        <fullName evidence="1">NOMO second beta-sandwich domain-containing protein</fullName>
    </recommendedName>
</protein>
<dbReference type="InterPro" id="IPR013784">
    <property type="entry name" value="Carb-bd-like_fold"/>
</dbReference>
<feature type="domain" description="NOMO second beta-sandwich" evidence="1">
    <location>
        <begin position="24"/>
        <end position="99"/>
    </location>
</feature>